<dbReference type="InParanoid" id="C5K987"/>
<dbReference type="AlphaFoldDB" id="C5K987"/>
<proteinExistence type="predicted"/>
<dbReference type="Proteomes" id="UP000007800">
    <property type="component" value="Unassembled WGS sequence"/>
</dbReference>
<evidence type="ECO:0000313" key="3">
    <source>
        <dbReference type="Proteomes" id="UP000007800"/>
    </source>
</evidence>
<dbReference type="OrthoDB" id="446155at2759"/>
<organism evidence="3">
    <name type="scientific">Perkinsus marinus (strain ATCC 50983 / TXsc)</name>
    <dbReference type="NCBI Taxonomy" id="423536"/>
    <lineage>
        <taxon>Eukaryota</taxon>
        <taxon>Sar</taxon>
        <taxon>Alveolata</taxon>
        <taxon>Perkinsozoa</taxon>
        <taxon>Perkinsea</taxon>
        <taxon>Perkinsida</taxon>
        <taxon>Perkinsidae</taxon>
        <taxon>Perkinsus</taxon>
    </lineage>
</organism>
<dbReference type="RefSeq" id="XP_002787160.1">
    <property type="nucleotide sequence ID" value="XM_002787114.1"/>
</dbReference>
<feature type="region of interest" description="Disordered" evidence="1">
    <location>
        <begin position="268"/>
        <end position="288"/>
    </location>
</feature>
<feature type="region of interest" description="Disordered" evidence="1">
    <location>
        <begin position="219"/>
        <end position="253"/>
    </location>
</feature>
<feature type="compositionally biased region" description="Low complexity" evidence="1">
    <location>
        <begin position="238"/>
        <end position="252"/>
    </location>
</feature>
<feature type="non-terminal residue" evidence="2">
    <location>
        <position position="1"/>
    </location>
</feature>
<evidence type="ECO:0000256" key="1">
    <source>
        <dbReference type="SAM" id="MobiDB-lite"/>
    </source>
</evidence>
<keyword evidence="3" id="KW-1185">Reference proteome</keyword>
<gene>
    <name evidence="2" type="ORF">Pmar_PMAR026700</name>
</gene>
<sequence>LRCPPRKIRHWLCDTCAQERHAKIKVPMHYNFCIVCGTGGDLVNKCVTCRHTSHAKCEPLHQGRCTLCARNLSERTKRLELYNWAMILARQKERRIPVIQGERIEFDASGTKLRGSIWGTSEIIHALTEKLVVTRGGSVVRLRGRYTPVTAESACGGAAHGTKECPHPRVMELFENGLPWDRWQCILSYCQSHGSSDSGIPTWLEELPSPRILENRVSRISSQTRKRPRQSLVCDNPSAAGSRRASAAGSSGDTSFDQFMLQLHVARNQGTSRPGSRQHSVSGSVGQT</sequence>
<dbReference type="GeneID" id="9049444"/>
<name>C5K987_PERM5</name>
<accession>C5K987</accession>
<protein>
    <submittedName>
        <fullName evidence="2">Uncharacterized protein</fullName>
    </submittedName>
</protein>
<dbReference type="EMBL" id="GG671416">
    <property type="protein sequence ID" value="EER18956.1"/>
    <property type="molecule type" value="Genomic_DNA"/>
</dbReference>
<reference evidence="2 3" key="1">
    <citation type="submission" date="2008-07" db="EMBL/GenBank/DDBJ databases">
        <authorList>
            <person name="El-Sayed N."/>
            <person name="Caler E."/>
            <person name="Inman J."/>
            <person name="Amedeo P."/>
            <person name="Hass B."/>
            <person name="Wortman J."/>
        </authorList>
    </citation>
    <scope>NUCLEOTIDE SEQUENCE [LARGE SCALE GENOMIC DNA]</scope>
    <source>
        <strain evidence="3">ATCC 50983 / TXsc</strain>
    </source>
</reference>
<feature type="non-terminal residue" evidence="2">
    <location>
        <position position="288"/>
    </location>
</feature>
<evidence type="ECO:0000313" key="2">
    <source>
        <dbReference type="EMBL" id="EER18956.1"/>
    </source>
</evidence>